<dbReference type="SUPFAM" id="SSF81383">
    <property type="entry name" value="F-box domain"/>
    <property type="match status" value="1"/>
</dbReference>
<keyword evidence="1" id="KW-0547">Nucleotide-binding</keyword>
<evidence type="ECO:0000256" key="2">
    <source>
        <dbReference type="ARBA" id="ARBA00023134"/>
    </source>
</evidence>
<dbReference type="OrthoDB" id="3219396at2759"/>
<dbReference type="InterPro" id="IPR039588">
    <property type="entry name" value="FBXO4"/>
</dbReference>
<keyword evidence="2" id="KW-0342">GTP-binding</keyword>
<proteinExistence type="predicted"/>
<organism evidence="4 5">
    <name type="scientific">Branchiostoma lanceolatum</name>
    <name type="common">Common lancelet</name>
    <name type="synonym">Amphioxus lanceolatum</name>
    <dbReference type="NCBI Taxonomy" id="7740"/>
    <lineage>
        <taxon>Eukaryota</taxon>
        <taxon>Metazoa</taxon>
        <taxon>Chordata</taxon>
        <taxon>Cephalochordata</taxon>
        <taxon>Leptocardii</taxon>
        <taxon>Amphioxiformes</taxon>
        <taxon>Branchiostomatidae</taxon>
        <taxon>Branchiostoma</taxon>
    </lineage>
</organism>
<evidence type="ECO:0000313" key="4">
    <source>
        <dbReference type="EMBL" id="CAH1243741.1"/>
    </source>
</evidence>
<dbReference type="SMART" id="SM00256">
    <property type="entry name" value="FBOX"/>
    <property type="match status" value="1"/>
</dbReference>
<dbReference type="Pfam" id="PF00025">
    <property type="entry name" value="Arf"/>
    <property type="match status" value="1"/>
</dbReference>
<dbReference type="GO" id="GO:0031146">
    <property type="term" value="P:SCF-dependent proteasomal ubiquitin-dependent protein catabolic process"/>
    <property type="evidence" value="ECO:0007669"/>
    <property type="project" value="InterPro"/>
</dbReference>
<dbReference type="PANTHER" id="PTHR16008:SF4">
    <property type="entry name" value="F-BOX ONLY PROTEIN 4"/>
    <property type="match status" value="1"/>
</dbReference>
<dbReference type="Pfam" id="PF12937">
    <property type="entry name" value="F-box-like"/>
    <property type="match status" value="1"/>
</dbReference>
<protein>
    <submittedName>
        <fullName evidence="4">FBXO4 protein</fullName>
    </submittedName>
</protein>
<dbReference type="GO" id="GO:0003924">
    <property type="term" value="F:GTPase activity"/>
    <property type="evidence" value="ECO:0007669"/>
    <property type="project" value="InterPro"/>
</dbReference>
<dbReference type="GO" id="GO:0005525">
    <property type="term" value="F:GTP binding"/>
    <property type="evidence" value="ECO:0007669"/>
    <property type="project" value="UniProtKB-KW"/>
</dbReference>
<sequence>MSVTETVSFWPHIMQPDSGEASSVPSLQDVIEVYNRVCTAVWDAGSHRSQELRQIKERQAENMEGKQEQDDSCERDHLELDDLPEPVKLHILSFLDVKSVCRLAAASQDWRILGNDNILWRKMLERDGPSWSAIGHRGGTDLGKDDHKWRYLQCCPEAQGHKEASSIGSQLRGYLRSLLPKTLPMIAMFGPGLNTSTSQIVQAIIVGKEGVFKTNMQTTMWQTKLPRRGGGGGLAIKFRNKQDFFLITLYSGTRSEREGQSSANKLLVPKTPTSADAEPEYELKRTFRRLCSEVAGFIFVVDASQGTDHVESGLAELQAMTDQRWTPDTTPVLVLSCVPGEGQGEGETRLPCIKVMEALQLGSMSRPWQVQNAVAGSLQDVDTGVDWLMNNIQGK</sequence>
<dbReference type="PANTHER" id="PTHR16008">
    <property type="entry name" value="F-BOX ONLY PROTEIN 4"/>
    <property type="match status" value="1"/>
</dbReference>
<feature type="domain" description="F-box" evidence="3">
    <location>
        <begin position="77"/>
        <end position="123"/>
    </location>
</feature>
<dbReference type="InterPro" id="IPR036047">
    <property type="entry name" value="F-box-like_dom_sf"/>
</dbReference>
<dbReference type="InterPro" id="IPR027417">
    <property type="entry name" value="P-loop_NTPase"/>
</dbReference>
<dbReference type="GO" id="GO:0000209">
    <property type="term" value="P:protein polyubiquitination"/>
    <property type="evidence" value="ECO:0007669"/>
    <property type="project" value="TreeGrafter"/>
</dbReference>
<evidence type="ECO:0000256" key="1">
    <source>
        <dbReference type="ARBA" id="ARBA00022741"/>
    </source>
</evidence>
<keyword evidence="5" id="KW-1185">Reference proteome</keyword>
<reference evidence="4" key="1">
    <citation type="submission" date="2022-01" db="EMBL/GenBank/DDBJ databases">
        <authorList>
            <person name="Braso-Vives M."/>
        </authorList>
    </citation>
    <scope>NUCLEOTIDE SEQUENCE</scope>
</reference>
<accession>A0A8J9YXN2</accession>
<gene>
    <name evidence="4" type="primary">FBXO4</name>
    <name evidence="4" type="ORF">BLAG_LOCUS6612</name>
</gene>
<dbReference type="GO" id="GO:0019005">
    <property type="term" value="C:SCF ubiquitin ligase complex"/>
    <property type="evidence" value="ECO:0007669"/>
    <property type="project" value="TreeGrafter"/>
</dbReference>
<dbReference type="AlphaFoldDB" id="A0A8J9YXN2"/>
<dbReference type="Proteomes" id="UP000838412">
    <property type="component" value="Chromosome 13"/>
</dbReference>
<dbReference type="InterPro" id="IPR006689">
    <property type="entry name" value="Small_GTPase_ARF/SAR"/>
</dbReference>
<evidence type="ECO:0000259" key="3">
    <source>
        <dbReference type="PROSITE" id="PS50181"/>
    </source>
</evidence>
<dbReference type="Gene3D" id="3.40.50.300">
    <property type="entry name" value="P-loop containing nucleotide triphosphate hydrolases"/>
    <property type="match status" value="1"/>
</dbReference>
<name>A0A8J9YXN2_BRALA</name>
<dbReference type="EMBL" id="OV696698">
    <property type="protein sequence ID" value="CAH1243741.1"/>
    <property type="molecule type" value="Genomic_DNA"/>
</dbReference>
<dbReference type="InterPro" id="IPR001810">
    <property type="entry name" value="F-box_dom"/>
</dbReference>
<dbReference type="PROSITE" id="PS50181">
    <property type="entry name" value="FBOX"/>
    <property type="match status" value="1"/>
</dbReference>
<dbReference type="Gene3D" id="1.20.1280.50">
    <property type="match status" value="1"/>
</dbReference>
<evidence type="ECO:0000313" key="5">
    <source>
        <dbReference type="Proteomes" id="UP000838412"/>
    </source>
</evidence>